<dbReference type="InterPro" id="IPR011856">
    <property type="entry name" value="tRNA_endonuc-like_dom_sf"/>
</dbReference>
<reference evidence="5" key="1">
    <citation type="journal article" date="2015" name="Nature">
        <title>Complex archaea that bridge the gap between prokaryotes and eukaryotes.</title>
        <authorList>
            <person name="Spang A."/>
            <person name="Saw J.H."/>
            <person name="Jorgensen S.L."/>
            <person name="Zaremba-Niedzwiedzka K."/>
            <person name="Martijn J."/>
            <person name="Lind A.E."/>
            <person name="van Eijk R."/>
            <person name="Schleper C."/>
            <person name="Guy L."/>
            <person name="Ettema T.J."/>
        </authorList>
    </citation>
    <scope>NUCLEOTIDE SEQUENCE</scope>
</reference>
<evidence type="ECO:0000256" key="1">
    <source>
        <dbReference type="ARBA" id="ARBA00001946"/>
    </source>
</evidence>
<name>A0A0F9VA58_9ZZZZ</name>
<keyword evidence="2" id="KW-0540">Nuclease</keyword>
<comment type="cofactor">
    <cofactor evidence="1">
        <name>Mg(2+)</name>
        <dbReference type="ChEBI" id="CHEBI:18420"/>
    </cofactor>
</comment>
<dbReference type="GO" id="GO:0004518">
    <property type="term" value="F:nuclease activity"/>
    <property type="evidence" value="ECO:0007669"/>
    <property type="project" value="UniProtKB-KW"/>
</dbReference>
<dbReference type="EMBL" id="LAZR01000403">
    <property type="protein sequence ID" value="KKN70426.1"/>
    <property type="molecule type" value="Genomic_DNA"/>
</dbReference>
<comment type="caution">
    <text evidence="5">The sequence shown here is derived from an EMBL/GenBank/DDBJ whole genome shotgun (WGS) entry which is preliminary data.</text>
</comment>
<dbReference type="AlphaFoldDB" id="A0A0F9VA58"/>
<proteinExistence type="predicted"/>
<dbReference type="InterPro" id="IPR014883">
    <property type="entry name" value="VRR_NUC"/>
</dbReference>
<keyword evidence="3" id="KW-0378">Hydrolase</keyword>
<accession>A0A0F9VA58</accession>
<evidence type="ECO:0000256" key="2">
    <source>
        <dbReference type="ARBA" id="ARBA00022722"/>
    </source>
</evidence>
<feature type="domain" description="VRR-NUC" evidence="4">
    <location>
        <begin position="40"/>
        <end position="90"/>
    </location>
</feature>
<protein>
    <recommendedName>
        <fullName evidence="4">VRR-NUC domain-containing protein</fullName>
    </recommendedName>
</protein>
<gene>
    <name evidence="5" type="ORF">LCGC14_0431210</name>
</gene>
<sequence length="102" mass="12148">MKITERDFSSQVEDLLRLYGWRWSHFRPARTKDGWVTALSGDKGFPDYVAVKEARVLFIELKSEKGQLSEEQWEWLYDLRDSMVEAYVWRPSDFDKIVGILE</sequence>
<organism evidence="5">
    <name type="scientific">marine sediment metagenome</name>
    <dbReference type="NCBI Taxonomy" id="412755"/>
    <lineage>
        <taxon>unclassified sequences</taxon>
        <taxon>metagenomes</taxon>
        <taxon>ecological metagenomes</taxon>
    </lineage>
</organism>
<dbReference type="GO" id="GO:0003676">
    <property type="term" value="F:nucleic acid binding"/>
    <property type="evidence" value="ECO:0007669"/>
    <property type="project" value="InterPro"/>
</dbReference>
<evidence type="ECO:0000313" key="5">
    <source>
        <dbReference type="EMBL" id="KKN70426.1"/>
    </source>
</evidence>
<dbReference type="Pfam" id="PF08774">
    <property type="entry name" value="VRR_NUC"/>
    <property type="match status" value="1"/>
</dbReference>
<dbReference type="GO" id="GO:0016788">
    <property type="term" value="F:hydrolase activity, acting on ester bonds"/>
    <property type="evidence" value="ECO:0007669"/>
    <property type="project" value="InterPro"/>
</dbReference>
<evidence type="ECO:0000259" key="4">
    <source>
        <dbReference type="Pfam" id="PF08774"/>
    </source>
</evidence>
<evidence type="ECO:0000256" key="3">
    <source>
        <dbReference type="ARBA" id="ARBA00022801"/>
    </source>
</evidence>
<dbReference type="Gene3D" id="3.40.1350.10">
    <property type="match status" value="1"/>
</dbReference>